<keyword evidence="6" id="KW-0963">Cytoplasm</keyword>
<dbReference type="Gene3D" id="1.25.40.10">
    <property type="entry name" value="Tetratricopeptide repeat domain"/>
    <property type="match status" value="1"/>
</dbReference>
<dbReference type="InterPro" id="IPR011990">
    <property type="entry name" value="TPR-like_helical_dom_sf"/>
</dbReference>
<dbReference type="AlphaFoldDB" id="A0A1E3PM41"/>
<organism evidence="13 14">
    <name type="scientific">Nadsonia fulvescens var. elongata DSM 6958</name>
    <dbReference type="NCBI Taxonomy" id="857566"/>
    <lineage>
        <taxon>Eukaryota</taxon>
        <taxon>Fungi</taxon>
        <taxon>Dikarya</taxon>
        <taxon>Ascomycota</taxon>
        <taxon>Saccharomycotina</taxon>
        <taxon>Dipodascomycetes</taxon>
        <taxon>Dipodascales</taxon>
        <taxon>Dipodascales incertae sedis</taxon>
        <taxon>Nadsonia</taxon>
    </lineage>
</organism>
<dbReference type="GO" id="GO:0016018">
    <property type="term" value="F:cyclosporin A binding"/>
    <property type="evidence" value="ECO:0007669"/>
    <property type="project" value="TreeGrafter"/>
</dbReference>
<evidence type="ECO:0000256" key="4">
    <source>
        <dbReference type="ARBA" id="ARBA00010898"/>
    </source>
</evidence>
<evidence type="ECO:0000256" key="11">
    <source>
        <dbReference type="PROSITE-ProRule" id="PRU00339"/>
    </source>
</evidence>
<keyword evidence="10 13" id="KW-0413">Isomerase</keyword>
<dbReference type="InterPro" id="IPR029000">
    <property type="entry name" value="Cyclophilin-like_dom_sf"/>
</dbReference>
<dbReference type="SUPFAM" id="SSF50891">
    <property type="entry name" value="Cyclophilin-like"/>
    <property type="match status" value="1"/>
</dbReference>
<dbReference type="EC" id="5.2.1.8" evidence="5"/>
<proteinExistence type="inferred from homology"/>
<gene>
    <name evidence="13" type="ORF">NADFUDRAFT_82306</name>
</gene>
<dbReference type="FunFam" id="2.40.100.10:FF:000009">
    <property type="entry name" value="Peptidyl-prolyl cis-trans isomerase D"/>
    <property type="match status" value="1"/>
</dbReference>
<dbReference type="OrthoDB" id="193499at2759"/>
<evidence type="ECO:0000256" key="1">
    <source>
        <dbReference type="ARBA" id="ARBA00000971"/>
    </source>
</evidence>
<accession>A0A1E3PM41</accession>
<evidence type="ECO:0000256" key="7">
    <source>
        <dbReference type="ARBA" id="ARBA00022737"/>
    </source>
</evidence>
<dbReference type="PANTHER" id="PTHR11071">
    <property type="entry name" value="PEPTIDYL-PROLYL CIS-TRANS ISOMERASE"/>
    <property type="match status" value="1"/>
</dbReference>
<keyword evidence="7" id="KW-0677">Repeat</keyword>
<evidence type="ECO:0000313" key="14">
    <source>
        <dbReference type="Proteomes" id="UP000095009"/>
    </source>
</evidence>
<dbReference type="SMART" id="SM00028">
    <property type="entry name" value="TPR"/>
    <property type="match status" value="2"/>
</dbReference>
<evidence type="ECO:0000259" key="12">
    <source>
        <dbReference type="PROSITE" id="PS50072"/>
    </source>
</evidence>
<evidence type="ECO:0000256" key="3">
    <source>
        <dbReference type="ARBA" id="ARBA00004496"/>
    </source>
</evidence>
<dbReference type="PRINTS" id="PR00153">
    <property type="entry name" value="CSAPPISMRASE"/>
</dbReference>
<dbReference type="Pfam" id="PF07719">
    <property type="entry name" value="TPR_2"/>
    <property type="match status" value="1"/>
</dbReference>
<comment type="subcellular location">
    <subcellularLocation>
        <location evidence="3">Cytoplasm</location>
    </subcellularLocation>
</comment>
<dbReference type="PROSITE" id="PS50072">
    <property type="entry name" value="CSA_PPIASE_2"/>
    <property type="match status" value="1"/>
</dbReference>
<dbReference type="GO" id="GO:0051082">
    <property type="term" value="F:unfolded protein binding"/>
    <property type="evidence" value="ECO:0007669"/>
    <property type="project" value="EnsemblFungi"/>
</dbReference>
<dbReference type="PROSITE" id="PS00170">
    <property type="entry name" value="CSA_PPIASE_1"/>
    <property type="match status" value="1"/>
</dbReference>
<dbReference type="GO" id="GO:0042026">
    <property type="term" value="P:protein refolding"/>
    <property type="evidence" value="ECO:0007669"/>
    <property type="project" value="EnsemblFungi"/>
</dbReference>
<feature type="domain" description="PPIase cyclophilin-type" evidence="12">
    <location>
        <begin position="12"/>
        <end position="176"/>
    </location>
</feature>
<evidence type="ECO:0000313" key="13">
    <source>
        <dbReference type="EMBL" id="ODQ66511.1"/>
    </source>
</evidence>
<dbReference type="CDD" id="cd01926">
    <property type="entry name" value="cyclophilin_ABH_like"/>
    <property type="match status" value="1"/>
</dbReference>
<dbReference type="InterPro" id="IPR013105">
    <property type="entry name" value="TPR_2"/>
</dbReference>
<comment type="similarity">
    <text evidence="4">Belongs to the cyclophilin-type PPIase family. PPIase D subfamily.</text>
</comment>
<dbReference type="InterPro" id="IPR020892">
    <property type="entry name" value="Cyclophilin-type_PPIase_CS"/>
</dbReference>
<evidence type="ECO:0000256" key="2">
    <source>
        <dbReference type="ARBA" id="ARBA00002388"/>
    </source>
</evidence>
<evidence type="ECO:0000256" key="9">
    <source>
        <dbReference type="ARBA" id="ARBA00023110"/>
    </source>
</evidence>
<dbReference type="GO" id="GO:0003755">
    <property type="term" value="F:peptidyl-prolyl cis-trans isomerase activity"/>
    <property type="evidence" value="ECO:0007669"/>
    <property type="project" value="UniProtKB-KW"/>
</dbReference>
<keyword evidence="8 11" id="KW-0802">TPR repeat</keyword>
<dbReference type="GO" id="GO:0005737">
    <property type="term" value="C:cytoplasm"/>
    <property type="evidence" value="ECO:0007669"/>
    <property type="project" value="UniProtKB-SubCell"/>
</dbReference>
<dbReference type="PROSITE" id="PS50005">
    <property type="entry name" value="TPR"/>
    <property type="match status" value="1"/>
</dbReference>
<keyword evidence="9" id="KW-0697">Rotamase</keyword>
<dbReference type="GO" id="GO:0043022">
    <property type="term" value="F:ribosome binding"/>
    <property type="evidence" value="ECO:0007669"/>
    <property type="project" value="EnsemblFungi"/>
</dbReference>
<dbReference type="EMBL" id="KV454408">
    <property type="protein sequence ID" value="ODQ66511.1"/>
    <property type="molecule type" value="Genomic_DNA"/>
</dbReference>
<dbReference type="InterPro" id="IPR002130">
    <property type="entry name" value="Cyclophilin-type_PPIase_dom"/>
</dbReference>
<evidence type="ECO:0000256" key="5">
    <source>
        <dbReference type="ARBA" id="ARBA00013194"/>
    </source>
</evidence>
<comment type="function">
    <text evidence="2">PPIases accelerate the folding of proteins. It catalyzes the cis-trans isomerization of proline imidic peptide bonds in oligopeptides.</text>
</comment>
<dbReference type="Proteomes" id="UP000095009">
    <property type="component" value="Unassembled WGS sequence"/>
</dbReference>
<dbReference type="Pfam" id="PF00160">
    <property type="entry name" value="Pro_isomerase"/>
    <property type="match status" value="1"/>
</dbReference>
<protein>
    <recommendedName>
        <fullName evidence="5">peptidylprolyl isomerase</fullName>
        <ecNumber evidence="5">5.2.1.8</ecNumber>
    </recommendedName>
</protein>
<evidence type="ECO:0000256" key="8">
    <source>
        <dbReference type="ARBA" id="ARBA00022803"/>
    </source>
</evidence>
<feature type="repeat" description="TPR" evidence="11">
    <location>
        <begin position="307"/>
        <end position="340"/>
    </location>
</feature>
<dbReference type="SUPFAM" id="SSF48452">
    <property type="entry name" value="TPR-like"/>
    <property type="match status" value="1"/>
</dbReference>
<keyword evidence="14" id="KW-1185">Reference proteome</keyword>
<evidence type="ECO:0000256" key="6">
    <source>
        <dbReference type="ARBA" id="ARBA00022490"/>
    </source>
</evidence>
<dbReference type="PANTHER" id="PTHR11071:SF561">
    <property type="entry name" value="PEPTIDYL-PROLYL CIS-TRANS ISOMERASE D-RELATED"/>
    <property type="match status" value="1"/>
</dbReference>
<dbReference type="InterPro" id="IPR019734">
    <property type="entry name" value="TPR_rpt"/>
</dbReference>
<dbReference type="FunFam" id="1.25.40.10:FF:000029">
    <property type="entry name" value="peptidyl-prolyl cis-trans isomerase D"/>
    <property type="match status" value="1"/>
</dbReference>
<reference evidence="13 14" key="1">
    <citation type="journal article" date="2016" name="Proc. Natl. Acad. Sci. U.S.A.">
        <title>Comparative genomics of biotechnologically important yeasts.</title>
        <authorList>
            <person name="Riley R."/>
            <person name="Haridas S."/>
            <person name="Wolfe K.H."/>
            <person name="Lopes M.R."/>
            <person name="Hittinger C.T."/>
            <person name="Goeker M."/>
            <person name="Salamov A.A."/>
            <person name="Wisecaver J.H."/>
            <person name="Long T.M."/>
            <person name="Calvey C.H."/>
            <person name="Aerts A.L."/>
            <person name="Barry K.W."/>
            <person name="Choi C."/>
            <person name="Clum A."/>
            <person name="Coughlan A.Y."/>
            <person name="Deshpande S."/>
            <person name="Douglass A.P."/>
            <person name="Hanson S.J."/>
            <person name="Klenk H.-P."/>
            <person name="LaButti K.M."/>
            <person name="Lapidus A."/>
            <person name="Lindquist E.A."/>
            <person name="Lipzen A.M."/>
            <person name="Meier-Kolthoff J.P."/>
            <person name="Ohm R.A."/>
            <person name="Otillar R.P."/>
            <person name="Pangilinan J.L."/>
            <person name="Peng Y."/>
            <person name="Rokas A."/>
            <person name="Rosa C.A."/>
            <person name="Scheuner C."/>
            <person name="Sibirny A.A."/>
            <person name="Slot J.C."/>
            <person name="Stielow J.B."/>
            <person name="Sun H."/>
            <person name="Kurtzman C.P."/>
            <person name="Blackwell M."/>
            <person name="Grigoriev I.V."/>
            <person name="Jeffries T.W."/>
        </authorList>
    </citation>
    <scope>NUCLEOTIDE SEQUENCE [LARGE SCALE GENOMIC DNA]</scope>
    <source>
        <strain evidence="13 14">DSM 6958</strain>
    </source>
</reference>
<evidence type="ECO:0000256" key="10">
    <source>
        <dbReference type="ARBA" id="ARBA00023235"/>
    </source>
</evidence>
<dbReference type="STRING" id="857566.A0A1E3PM41"/>
<sequence>MPAETNTRPRVFFDINIGNTNAGKIYMELYNDLVPKTAENFRALCTGEKGIGKKGKPLHFKNAIFHRVIQDFMIQGGDFTDGNGTGGESIYGEKFPDEAFKVNHDEPFMLSMANSGPNTNGSQFFITTTATPHLDNKHVIFGKVISGKSVVRHIERIATDSSDKPKEDVIIADCGEVKADELIEARKVDDGTGDIYEEFIKDDDNVDMESPKSVFEAISTIKSIGTKSFKAGDLEKSLSKYEKASRFAEDYFPEDLSDEDIRTVNQLKVSCYLNVSLVALKINKYGVAIKAASNALSTDDIEPKEKAKALYRRGMAHLNSKNTDEAKKDLSEALSIIPGDAAITLGLKQVKDAEKLRISKEKAAFSKFFK</sequence>
<name>A0A1E3PM41_9ASCO</name>
<dbReference type="Gene3D" id="2.40.100.10">
    <property type="entry name" value="Cyclophilin-like"/>
    <property type="match status" value="1"/>
</dbReference>
<comment type="catalytic activity">
    <reaction evidence="1">
        <text>[protein]-peptidylproline (omega=180) = [protein]-peptidylproline (omega=0)</text>
        <dbReference type="Rhea" id="RHEA:16237"/>
        <dbReference type="Rhea" id="RHEA-COMP:10747"/>
        <dbReference type="Rhea" id="RHEA-COMP:10748"/>
        <dbReference type="ChEBI" id="CHEBI:83833"/>
        <dbReference type="ChEBI" id="CHEBI:83834"/>
        <dbReference type="EC" id="5.2.1.8"/>
    </reaction>
</comment>